<name>A0A6M6JNB9_9PSEU</name>
<protein>
    <recommendedName>
        <fullName evidence="2">protein-glutamate methylesterase</fullName>
        <ecNumber evidence="2">3.1.1.61</ecNumber>
    </recommendedName>
</protein>
<reference evidence="7 8" key="1">
    <citation type="submission" date="2020-05" db="EMBL/GenBank/DDBJ databases">
        <authorList>
            <person name="Mo P."/>
        </authorList>
    </citation>
    <scope>NUCLEOTIDE SEQUENCE [LARGE SCALE GENOMIC DNA]</scope>
    <source>
        <strain evidence="7 8">Gen01</strain>
    </source>
</reference>
<feature type="region of interest" description="Disordered" evidence="5">
    <location>
        <begin position="314"/>
        <end position="356"/>
    </location>
</feature>
<accession>A0A6M6JNB9</accession>
<dbReference type="GO" id="GO:0008984">
    <property type="term" value="F:protein-glutamate methylesterase activity"/>
    <property type="evidence" value="ECO:0007669"/>
    <property type="project" value="UniProtKB-EC"/>
</dbReference>
<feature type="compositionally biased region" description="Basic and acidic residues" evidence="5">
    <location>
        <begin position="314"/>
        <end position="334"/>
    </location>
</feature>
<proteinExistence type="predicted"/>
<evidence type="ECO:0000313" key="7">
    <source>
        <dbReference type="EMBL" id="QJY48796.1"/>
    </source>
</evidence>
<evidence type="ECO:0000259" key="6">
    <source>
        <dbReference type="PROSITE" id="PS50122"/>
    </source>
</evidence>
<evidence type="ECO:0000313" key="8">
    <source>
        <dbReference type="Proteomes" id="UP000505377"/>
    </source>
</evidence>
<comment type="catalytic activity">
    <reaction evidence="3">
        <text>[protein]-L-glutamate 5-O-methyl ester + H2O = L-glutamyl-[protein] + methanol + H(+)</text>
        <dbReference type="Rhea" id="RHEA:23236"/>
        <dbReference type="Rhea" id="RHEA-COMP:10208"/>
        <dbReference type="Rhea" id="RHEA-COMP:10311"/>
        <dbReference type="ChEBI" id="CHEBI:15377"/>
        <dbReference type="ChEBI" id="CHEBI:15378"/>
        <dbReference type="ChEBI" id="CHEBI:17790"/>
        <dbReference type="ChEBI" id="CHEBI:29973"/>
        <dbReference type="ChEBI" id="CHEBI:82795"/>
        <dbReference type="EC" id="3.1.1.61"/>
    </reaction>
</comment>
<keyword evidence="4" id="KW-0145">Chemotaxis</keyword>
<dbReference type="GO" id="GO:0005737">
    <property type="term" value="C:cytoplasm"/>
    <property type="evidence" value="ECO:0007669"/>
    <property type="project" value="InterPro"/>
</dbReference>
<feature type="active site" evidence="4">
    <location>
        <position position="58"/>
    </location>
</feature>
<feature type="domain" description="CheB-type methylesterase" evidence="6">
    <location>
        <begin position="19"/>
        <end position="208"/>
    </location>
</feature>
<dbReference type="InterPro" id="IPR011247">
    <property type="entry name" value="Chemotax_prot-Glu_Me-esterase"/>
</dbReference>
<feature type="active site" evidence="4">
    <location>
        <position position="31"/>
    </location>
</feature>
<dbReference type="GO" id="GO:0006935">
    <property type="term" value="P:chemotaxis"/>
    <property type="evidence" value="ECO:0007669"/>
    <property type="project" value="UniProtKB-UniRule"/>
</dbReference>
<dbReference type="EC" id="3.1.1.61" evidence="2"/>
<sequence length="356" mass="37634">MNEWRRAHRVPVPQETRSTRPGGHVVVVGASAGGVEALRKMVAGFPADLDAAVVVVLHIPRSSPGALPSILDRAGPLPAQAARHHAPLRRGVVHVAPPDHHVLIEDGRLLLSTGPTENGHRPAIDPLFRSAAVSHGPRAIGVVLSGTRDDGAAGLAVLAEQGGTAVVQDLDDAMYPAMPANALQLVPDALVRTADELGAAVAELLRRPVGPRPSSHASVTPLRAEVSVAVTDRPSTEDISGAVPSPYSCPQCHGVLFEVPGPPRPRFRCRVGHAWSPESLEADQTTGVENALWIALRALEEKASLVRRLADEAHANGHRRTAEQYRARARHAEGQAEQVRALLQPEQPSTGELSSG</sequence>
<gene>
    <name evidence="7" type="ORF">HOP40_25935</name>
</gene>
<dbReference type="PIRSF" id="PIRSF036461">
    <property type="entry name" value="Chmtx_methlestr"/>
    <property type="match status" value="1"/>
</dbReference>
<evidence type="ECO:0000256" key="2">
    <source>
        <dbReference type="ARBA" id="ARBA00039140"/>
    </source>
</evidence>
<dbReference type="GO" id="GO:0000156">
    <property type="term" value="F:phosphorelay response regulator activity"/>
    <property type="evidence" value="ECO:0007669"/>
    <property type="project" value="InterPro"/>
</dbReference>
<evidence type="ECO:0000256" key="1">
    <source>
        <dbReference type="ARBA" id="ARBA00022801"/>
    </source>
</evidence>
<feature type="region of interest" description="Disordered" evidence="5">
    <location>
        <begin position="1"/>
        <end position="22"/>
    </location>
</feature>
<feature type="active site" evidence="4">
    <location>
        <position position="150"/>
    </location>
</feature>
<dbReference type="InterPro" id="IPR035909">
    <property type="entry name" value="CheB_C"/>
</dbReference>
<dbReference type="Gene3D" id="3.40.50.180">
    <property type="entry name" value="Methylesterase CheB, C-terminal domain"/>
    <property type="match status" value="1"/>
</dbReference>
<dbReference type="Pfam" id="PF01339">
    <property type="entry name" value="CheB_methylest"/>
    <property type="match status" value="1"/>
</dbReference>
<dbReference type="PANTHER" id="PTHR42872">
    <property type="entry name" value="PROTEIN-GLUTAMATE METHYLESTERASE/PROTEIN-GLUTAMINE GLUTAMINASE"/>
    <property type="match status" value="1"/>
</dbReference>
<feature type="compositionally biased region" description="Polar residues" evidence="5">
    <location>
        <begin position="346"/>
        <end position="356"/>
    </location>
</feature>
<dbReference type="Proteomes" id="UP000505377">
    <property type="component" value="Chromosome"/>
</dbReference>
<evidence type="ECO:0000256" key="3">
    <source>
        <dbReference type="ARBA" id="ARBA00048267"/>
    </source>
</evidence>
<dbReference type="InterPro" id="IPR000673">
    <property type="entry name" value="Sig_transdc_resp-reg_Me-estase"/>
</dbReference>
<dbReference type="KEGG" id="pbro:HOP40_25935"/>
<dbReference type="SUPFAM" id="SSF52738">
    <property type="entry name" value="Methylesterase CheB, C-terminal domain"/>
    <property type="match status" value="1"/>
</dbReference>
<dbReference type="PANTHER" id="PTHR42872:SF6">
    <property type="entry name" value="PROTEIN-GLUTAMATE METHYLESTERASE_PROTEIN-GLUTAMINE GLUTAMINASE"/>
    <property type="match status" value="1"/>
</dbReference>
<dbReference type="PROSITE" id="PS50122">
    <property type="entry name" value="CHEB"/>
    <property type="match status" value="1"/>
</dbReference>
<keyword evidence="8" id="KW-1185">Reference proteome</keyword>
<evidence type="ECO:0000256" key="4">
    <source>
        <dbReference type="PROSITE-ProRule" id="PRU00050"/>
    </source>
</evidence>
<evidence type="ECO:0000256" key="5">
    <source>
        <dbReference type="SAM" id="MobiDB-lite"/>
    </source>
</evidence>
<organism evidence="7 8">
    <name type="scientific">Pseudonocardia broussonetiae</name>
    <dbReference type="NCBI Taxonomy" id="2736640"/>
    <lineage>
        <taxon>Bacteria</taxon>
        <taxon>Bacillati</taxon>
        <taxon>Actinomycetota</taxon>
        <taxon>Actinomycetes</taxon>
        <taxon>Pseudonocardiales</taxon>
        <taxon>Pseudonocardiaceae</taxon>
        <taxon>Pseudonocardia</taxon>
    </lineage>
</organism>
<dbReference type="EMBL" id="CP053564">
    <property type="protein sequence ID" value="QJY48796.1"/>
    <property type="molecule type" value="Genomic_DNA"/>
</dbReference>
<dbReference type="AlphaFoldDB" id="A0A6M6JNB9"/>
<keyword evidence="1 4" id="KW-0378">Hydrolase</keyword>
<dbReference type="CDD" id="cd16433">
    <property type="entry name" value="CheB"/>
    <property type="match status" value="1"/>
</dbReference>